<dbReference type="GO" id="GO:0003677">
    <property type="term" value="F:DNA binding"/>
    <property type="evidence" value="ECO:0007669"/>
    <property type="project" value="InterPro"/>
</dbReference>
<protein>
    <submittedName>
        <fullName evidence="3">DUF2384 domain-containing protein</fullName>
    </submittedName>
</protein>
<accession>A0A9D7HKZ7</accession>
<evidence type="ECO:0000259" key="2">
    <source>
        <dbReference type="Pfam" id="PF20432"/>
    </source>
</evidence>
<sequence>MHEVGLIASRLTQLAPHAARTIEAGLPLSFLDSLLALGVSTAEVHELVVKPRTLSHRRERGQPLSVDESDRAVRVARVIEQATQTFGDRDKAMRWLRKPKRRFDGRAPMGMLLTETGGRLVEEMLIQMDEGMVA</sequence>
<dbReference type="EMBL" id="JADJEV010000003">
    <property type="protein sequence ID" value="MBK6972489.1"/>
    <property type="molecule type" value="Genomic_DNA"/>
</dbReference>
<feature type="domain" description="Antitoxin Xre-like helix-turn-helix" evidence="2">
    <location>
        <begin position="18"/>
        <end position="77"/>
    </location>
</feature>
<name>A0A9D7HKZ7_9PROT</name>
<dbReference type="AlphaFoldDB" id="A0A9D7HKZ7"/>
<dbReference type="InterPro" id="IPR024467">
    <property type="entry name" value="Xre/MbcA/ParS-like_toxin-bd"/>
</dbReference>
<dbReference type="NCBIfam" id="TIGR02293">
    <property type="entry name" value="TAS_TIGR02293"/>
    <property type="match status" value="1"/>
</dbReference>
<comment type="caution">
    <text evidence="3">The sequence shown here is derived from an EMBL/GenBank/DDBJ whole genome shotgun (WGS) entry which is preliminary data.</text>
</comment>
<feature type="domain" description="Antitoxin Xre/MbcA/ParS-like toxin-binding" evidence="1">
    <location>
        <begin position="81"/>
        <end position="131"/>
    </location>
</feature>
<dbReference type="Proteomes" id="UP000807785">
    <property type="component" value="Unassembled WGS sequence"/>
</dbReference>
<gene>
    <name evidence="3" type="ORF">IPH26_05920</name>
</gene>
<dbReference type="InterPro" id="IPR011979">
    <property type="entry name" value="Antitox_Xre"/>
</dbReference>
<dbReference type="Pfam" id="PF20432">
    <property type="entry name" value="Xre-like-HTH"/>
    <property type="match status" value="1"/>
</dbReference>
<proteinExistence type="predicted"/>
<dbReference type="Pfam" id="PF09722">
    <property type="entry name" value="Xre_MbcA_ParS_C"/>
    <property type="match status" value="1"/>
</dbReference>
<organism evidence="3 4">
    <name type="scientific">Candidatus Methylophosphatis roskildensis</name>
    <dbReference type="NCBI Taxonomy" id="2899263"/>
    <lineage>
        <taxon>Bacteria</taxon>
        <taxon>Pseudomonadati</taxon>
        <taxon>Pseudomonadota</taxon>
        <taxon>Betaproteobacteria</taxon>
        <taxon>Nitrosomonadales</taxon>
        <taxon>Sterolibacteriaceae</taxon>
        <taxon>Candidatus Methylophosphatis</taxon>
    </lineage>
</organism>
<dbReference type="InterPro" id="IPR046847">
    <property type="entry name" value="Xre-like_HTH"/>
</dbReference>
<evidence type="ECO:0000313" key="4">
    <source>
        <dbReference type="Proteomes" id="UP000807785"/>
    </source>
</evidence>
<evidence type="ECO:0000259" key="1">
    <source>
        <dbReference type="Pfam" id="PF09722"/>
    </source>
</evidence>
<evidence type="ECO:0000313" key="3">
    <source>
        <dbReference type="EMBL" id="MBK6972489.1"/>
    </source>
</evidence>
<reference evidence="4" key="1">
    <citation type="journal article" date="2021" name="Nat. Commun.">
        <title>Connecting structure to function with the recovery of over 1000 high-quality metagenome-assembled genomes from activated sludge using long-read sequencing.</title>
        <authorList>
            <person name="Singleton C.M."/>
            <person name="Petriglieri F."/>
            <person name="Kristensen J.M."/>
            <person name="Kirkegaard R.H."/>
            <person name="Michaelsen T.Y."/>
            <person name="Andersen M.H."/>
            <person name="Kondrotaite Z."/>
            <person name="Karst S.M."/>
            <person name="Dueholm M.S."/>
            <person name="Nielsen P.H."/>
            <person name="Albertsen M."/>
        </authorList>
    </citation>
    <scope>NUCLEOTIDE SEQUENCE [LARGE SCALE GENOMIC DNA]</scope>
</reference>